<evidence type="ECO:0000259" key="1">
    <source>
        <dbReference type="PROSITE" id="PS50056"/>
    </source>
</evidence>
<name>A0ABR3XW62_9PEZI</name>
<gene>
    <name evidence="2" type="ORF">VTK73DRAFT_6060</name>
</gene>
<dbReference type="PANTHER" id="PTHR31126">
    <property type="entry name" value="TYROSINE-PROTEIN PHOSPHATASE"/>
    <property type="match status" value="1"/>
</dbReference>
<protein>
    <recommendedName>
        <fullName evidence="1">Tyrosine specific protein phosphatases domain-containing protein</fullName>
    </recommendedName>
</protein>
<dbReference type="EMBL" id="JAZHXJ010000034">
    <property type="protein sequence ID" value="KAL1880232.1"/>
    <property type="molecule type" value="Genomic_DNA"/>
</dbReference>
<dbReference type="InterPro" id="IPR026893">
    <property type="entry name" value="Tyr/Ser_Pase_IphP-type"/>
</dbReference>
<keyword evidence="3" id="KW-1185">Reference proteome</keyword>
<dbReference type="Pfam" id="PF13350">
    <property type="entry name" value="Y_phosphatase3"/>
    <property type="match status" value="1"/>
</dbReference>
<dbReference type="SUPFAM" id="SSF52799">
    <property type="entry name" value="(Phosphotyrosine protein) phosphatases II"/>
    <property type="match status" value="1"/>
</dbReference>
<dbReference type="PANTHER" id="PTHR31126:SF10">
    <property type="entry name" value="PROTEIN PHOSPHATASE, PUTATIVE (AFU_ORTHOLOGUE AFUA_6G06650)-RELATED"/>
    <property type="match status" value="1"/>
</dbReference>
<dbReference type="InterPro" id="IPR029021">
    <property type="entry name" value="Prot-tyrosine_phosphatase-like"/>
</dbReference>
<sequence length="299" mass="34187">MPSSLRSPCQDGFDAVLNFRDVGQTVNQYLQRKLVREGLLYRSGRLDDASCRDRHRLKEEFRIRTILDLRTKTELLNAAKKHQEKAARNSELGHIKSHDAAAEPLQIPGLRYREVKLTGRRFEMHLVRQLCWWSLFKFFFLFLAGYRMKAIAILGREVMQPRGLVSLGLDTLDQSQPEILEALESFLEPSALPVLVHCTQGKDRTGIIIILVLLILGIPTEAINFDYRLSDEALLPERESRLAEIREIGLTDEFGDTVKDMVPRVVAHLQDKYGGPHGYLDVVGFDGPKRDQLKELLIQ</sequence>
<accession>A0ABR3XW62</accession>
<dbReference type="InterPro" id="IPR016130">
    <property type="entry name" value="Tyr_Pase_AS"/>
</dbReference>
<proteinExistence type="predicted"/>
<feature type="domain" description="Tyrosine specific protein phosphatases" evidence="1">
    <location>
        <begin position="177"/>
        <end position="242"/>
    </location>
</feature>
<dbReference type="Gene3D" id="3.90.190.10">
    <property type="entry name" value="Protein tyrosine phosphatase superfamily"/>
    <property type="match status" value="1"/>
</dbReference>
<evidence type="ECO:0000313" key="3">
    <source>
        <dbReference type="Proteomes" id="UP001586593"/>
    </source>
</evidence>
<organism evidence="2 3">
    <name type="scientific">Phialemonium thermophilum</name>
    <dbReference type="NCBI Taxonomy" id="223376"/>
    <lineage>
        <taxon>Eukaryota</taxon>
        <taxon>Fungi</taxon>
        <taxon>Dikarya</taxon>
        <taxon>Ascomycota</taxon>
        <taxon>Pezizomycotina</taxon>
        <taxon>Sordariomycetes</taxon>
        <taxon>Sordariomycetidae</taxon>
        <taxon>Cephalothecales</taxon>
        <taxon>Cephalothecaceae</taxon>
        <taxon>Phialemonium</taxon>
    </lineage>
</organism>
<dbReference type="PROSITE" id="PS50056">
    <property type="entry name" value="TYR_PHOSPHATASE_2"/>
    <property type="match status" value="1"/>
</dbReference>
<evidence type="ECO:0000313" key="2">
    <source>
        <dbReference type="EMBL" id="KAL1880232.1"/>
    </source>
</evidence>
<dbReference type="Proteomes" id="UP001586593">
    <property type="component" value="Unassembled WGS sequence"/>
</dbReference>
<reference evidence="2 3" key="1">
    <citation type="journal article" date="2024" name="Commun. Biol.">
        <title>Comparative genomic analysis of thermophilic fungi reveals convergent evolutionary adaptations and gene losses.</title>
        <authorList>
            <person name="Steindorff A.S."/>
            <person name="Aguilar-Pontes M.V."/>
            <person name="Robinson A.J."/>
            <person name="Andreopoulos B."/>
            <person name="LaButti K."/>
            <person name="Kuo A."/>
            <person name="Mondo S."/>
            <person name="Riley R."/>
            <person name="Otillar R."/>
            <person name="Haridas S."/>
            <person name="Lipzen A."/>
            <person name="Grimwood J."/>
            <person name="Schmutz J."/>
            <person name="Clum A."/>
            <person name="Reid I.D."/>
            <person name="Moisan M.C."/>
            <person name="Butler G."/>
            <person name="Nguyen T.T.M."/>
            <person name="Dewar K."/>
            <person name="Conant G."/>
            <person name="Drula E."/>
            <person name="Henrissat B."/>
            <person name="Hansel C."/>
            <person name="Singer S."/>
            <person name="Hutchinson M.I."/>
            <person name="de Vries R.P."/>
            <person name="Natvig D.O."/>
            <person name="Powell A.J."/>
            <person name="Tsang A."/>
            <person name="Grigoriev I.V."/>
        </authorList>
    </citation>
    <scope>NUCLEOTIDE SEQUENCE [LARGE SCALE GENOMIC DNA]</scope>
    <source>
        <strain evidence="2 3">ATCC 24622</strain>
    </source>
</reference>
<dbReference type="InterPro" id="IPR000387">
    <property type="entry name" value="Tyr_Pase_dom"/>
</dbReference>
<dbReference type="PROSITE" id="PS00383">
    <property type="entry name" value="TYR_PHOSPHATASE_1"/>
    <property type="match status" value="1"/>
</dbReference>
<comment type="caution">
    <text evidence="2">The sequence shown here is derived from an EMBL/GenBank/DDBJ whole genome shotgun (WGS) entry which is preliminary data.</text>
</comment>